<dbReference type="SUPFAM" id="SSF48498">
    <property type="entry name" value="Tetracyclin repressor-like, C-terminal domain"/>
    <property type="match status" value="1"/>
</dbReference>
<dbReference type="InterPro" id="IPR050109">
    <property type="entry name" value="HTH-type_TetR-like_transc_reg"/>
</dbReference>
<dbReference type="STRING" id="497965.Cyan7822_2245"/>
<dbReference type="KEGG" id="cyj:Cyan7822_2245"/>
<evidence type="ECO:0000256" key="2">
    <source>
        <dbReference type="ARBA" id="ARBA00023125"/>
    </source>
</evidence>
<evidence type="ECO:0000256" key="1">
    <source>
        <dbReference type="ARBA" id="ARBA00023015"/>
    </source>
</evidence>
<evidence type="ECO:0000256" key="3">
    <source>
        <dbReference type="ARBA" id="ARBA00023163"/>
    </source>
</evidence>
<dbReference type="PANTHER" id="PTHR30055">
    <property type="entry name" value="HTH-TYPE TRANSCRIPTIONAL REGULATOR RUTR"/>
    <property type="match status" value="1"/>
</dbReference>
<dbReference type="SUPFAM" id="SSF46689">
    <property type="entry name" value="Homeodomain-like"/>
    <property type="match status" value="1"/>
</dbReference>
<feature type="domain" description="HTH tetR-type" evidence="5">
    <location>
        <begin position="9"/>
        <end position="69"/>
    </location>
</feature>
<evidence type="ECO:0000259" key="5">
    <source>
        <dbReference type="PROSITE" id="PS50977"/>
    </source>
</evidence>
<keyword evidence="3" id="KW-0804">Transcription</keyword>
<protein>
    <submittedName>
        <fullName evidence="6">Transcriptional regulator, TetR family</fullName>
    </submittedName>
</protein>
<dbReference type="Gene3D" id="1.10.357.10">
    <property type="entry name" value="Tetracycline Repressor, domain 2"/>
    <property type="match status" value="1"/>
</dbReference>
<dbReference type="PROSITE" id="PS50977">
    <property type="entry name" value="HTH_TETR_2"/>
    <property type="match status" value="1"/>
</dbReference>
<keyword evidence="7" id="KW-1185">Reference proteome</keyword>
<dbReference type="OrthoDB" id="277085at2"/>
<sequence length="207" mass="23675">MTNLSPGKTQTRDRLIKAAIEVFAAEGITGATTREIARVAEVSEVTLFRHFPSKEQLLATVAEQIKTLEIQALSQQEEWTQDLWRDLLHYAQLYDQMIEKYEALIRMFIGEAKRHPQEALQVFQQSILPLREKLIKYLQNGIERGTVRSDLECPLAVDQFTGMLLAGMLRRHVSSIPRDYTPEHYLEACVELFVRNIQASVSSNSLS</sequence>
<dbReference type="InterPro" id="IPR036271">
    <property type="entry name" value="Tet_transcr_reg_TetR-rel_C_sf"/>
</dbReference>
<dbReference type="GO" id="GO:0003700">
    <property type="term" value="F:DNA-binding transcription factor activity"/>
    <property type="evidence" value="ECO:0007669"/>
    <property type="project" value="TreeGrafter"/>
</dbReference>
<proteinExistence type="predicted"/>
<dbReference type="GO" id="GO:0000976">
    <property type="term" value="F:transcription cis-regulatory region binding"/>
    <property type="evidence" value="ECO:0007669"/>
    <property type="project" value="TreeGrafter"/>
</dbReference>
<feature type="DNA-binding region" description="H-T-H motif" evidence="4">
    <location>
        <begin position="32"/>
        <end position="51"/>
    </location>
</feature>
<gene>
    <name evidence="6" type="ordered locus">Cyan7822_2245</name>
</gene>
<dbReference type="AlphaFoldDB" id="E0UE99"/>
<dbReference type="InterPro" id="IPR011075">
    <property type="entry name" value="TetR_C"/>
</dbReference>
<dbReference type="RefSeq" id="WP_013322329.1">
    <property type="nucleotide sequence ID" value="NC_014501.1"/>
</dbReference>
<dbReference type="Proteomes" id="UP000008206">
    <property type="component" value="Chromosome"/>
</dbReference>
<organism evidence="6 7">
    <name type="scientific">Gloeothece verrucosa (strain PCC 7822)</name>
    <name type="common">Cyanothece sp. (strain PCC 7822)</name>
    <dbReference type="NCBI Taxonomy" id="497965"/>
    <lineage>
        <taxon>Bacteria</taxon>
        <taxon>Bacillati</taxon>
        <taxon>Cyanobacteriota</taxon>
        <taxon>Cyanophyceae</taxon>
        <taxon>Oscillatoriophycideae</taxon>
        <taxon>Chroococcales</taxon>
        <taxon>Aphanothecaceae</taxon>
        <taxon>Gloeothece</taxon>
        <taxon>Gloeothece verrucosa</taxon>
    </lineage>
</organism>
<evidence type="ECO:0000256" key="4">
    <source>
        <dbReference type="PROSITE-ProRule" id="PRU00335"/>
    </source>
</evidence>
<dbReference type="Pfam" id="PF16859">
    <property type="entry name" value="TetR_C_11"/>
    <property type="match status" value="1"/>
</dbReference>
<dbReference type="Gene3D" id="1.10.10.60">
    <property type="entry name" value="Homeodomain-like"/>
    <property type="match status" value="1"/>
</dbReference>
<dbReference type="PRINTS" id="PR00455">
    <property type="entry name" value="HTHTETR"/>
</dbReference>
<name>E0UE99_GLOV7</name>
<keyword evidence="2 4" id="KW-0238">DNA-binding</keyword>
<dbReference type="Pfam" id="PF00440">
    <property type="entry name" value="TetR_N"/>
    <property type="match status" value="1"/>
</dbReference>
<dbReference type="PANTHER" id="PTHR30055:SF234">
    <property type="entry name" value="HTH-TYPE TRANSCRIPTIONAL REGULATOR BETI"/>
    <property type="match status" value="1"/>
</dbReference>
<keyword evidence="1" id="KW-0805">Transcription regulation</keyword>
<dbReference type="InterPro" id="IPR009057">
    <property type="entry name" value="Homeodomain-like_sf"/>
</dbReference>
<dbReference type="EMBL" id="CP002198">
    <property type="protein sequence ID" value="ADN14224.1"/>
    <property type="molecule type" value="Genomic_DNA"/>
</dbReference>
<dbReference type="InterPro" id="IPR001647">
    <property type="entry name" value="HTH_TetR"/>
</dbReference>
<dbReference type="eggNOG" id="COG1309">
    <property type="taxonomic scope" value="Bacteria"/>
</dbReference>
<evidence type="ECO:0000313" key="7">
    <source>
        <dbReference type="Proteomes" id="UP000008206"/>
    </source>
</evidence>
<dbReference type="HOGENOM" id="CLU_069356_27_3_3"/>
<evidence type="ECO:0000313" key="6">
    <source>
        <dbReference type="EMBL" id="ADN14224.1"/>
    </source>
</evidence>
<reference evidence="7" key="1">
    <citation type="journal article" date="2011" name="MBio">
        <title>Novel metabolic attributes of the genus Cyanothece, comprising a group of unicellular nitrogen-fixing Cyanobacteria.</title>
        <authorList>
            <person name="Bandyopadhyay A."/>
            <person name="Elvitigala T."/>
            <person name="Welsh E."/>
            <person name="Stockel J."/>
            <person name="Liberton M."/>
            <person name="Min H."/>
            <person name="Sherman L.A."/>
            <person name="Pakrasi H.B."/>
        </authorList>
    </citation>
    <scope>NUCLEOTIDE SEQUENCE [LARGE SCALE GENOMIC DNA]</scope>
    <source>
        <strain evidence="7">PCC 7822</strain>
    </source>
</reference>
<accession>E0UE99</accession>